<comment type="caution">
    <text evidence="1">The sequence shown here is derived from an EMBL/GenBank/DDBJ whole genome shotgun (WGS) entry which is preliminary data.</text>
</comment>
<keyword evidence="2" id="KW-1185">Reference proteome</keyword>
<dbReference type="EMBL" id="CACVBM020001151">
    <property type="protein sequence ID" value="CAA7035128.1"/>
    <property type="molecule type" value="Genomic_DNA"/>
</dbReference>
<evidence type="ECO:0008006" key="3">
    <source>
        <dbReference type="Google" id="ProtNLM"/>
    </source>
</evidence>
<accession>A0A6D2JCV3</accession>
<dbReference type="OrthoDB" id="1924787at2759"/>
<reference evidence="1" key="1">
    <citation type="submission" date="2020-01" db="EMBL/GenBank/DDBJ databases">
        <authorList>
            <person name="Mishra B."/>
        </authorList>
    </citation>
    <scope>NUCLEOTIDE SEQUENCE [LARGE SCALE GENOMIC DNA]</scope>
</reference>
<protein>
    <recommendedName>
        <fullName evidence="3">Exostosin GT47 domain-containing protein</fullName>
    </recommendedName>
</protein>
<sequence>MGFLCPLDDKVPYWNRTQGADHFFVVPRRKGNRKRNTKLALTGLFYDVGNDPEDWLLCEVDALQKIHDESLAELKFIHASKDEEMRYTISGFVTDQENVRRSLRERSWDELFFQEGMLSEVELNMITKTIW</sequence>
<evidence type="ECO:0000313" key="2">
    <source>
        <dbReference type="Proteomes" id="UP000467841"/>
    </source>
</evidence>
<proteinExistence type="predicted"/>
<organism evidence="1 2">
    <name type="scientific">Microthlaspi erraticum</name>
    <dbReference type="NCBI Taxonomy" id="1685480"/>
    <lineage>
        <taxon>Eukaryota</taxon>
        <taxon>Viridiplantae</taxon>
        <taxon>Streptophyta</taxon>
        <taxon>Embryophyta</taxon>
        <taxon>Tracheophyta</taxon>
        <taxon>Spermatophyta</taxon>
        <taxon>Magnoliopsida</taxon>
        <taxon>eudicotyledons</taxon>
        <taxon>Gunneridae</taxon>
        <taxon>Pentapetalae</taxon>
        <taxon>rosids</taxon>
        <taxon>malvids</taxon>
        <taxon>Brassicales</taxon>
        <taxon>Brassicaceae</taxon>
        <taxon>Coluteocarpeae</taxon>
        <taxon>Microthlaspi</taxon>
    </lineage>
</organism>
<gene>
    <name evidence="1" type="ORF">MERR_LOCUS22363</name>
</gene>
<name>A0A6D2JCV3_9BRAS</name>
<dbReference type="Proteomes" id="UP000467841">
    <property type="component" value="Unassembled WGS sequence"/>
</dbReference>
<evidence type="ECO:0000313" key="1">
    <source>
        <dbReference type="EMBL" id="CAA7035128.1"/>
    </source>
</evidence>
<dbReference type="AlphaFoldDB" id="A0A6D2JCV3"/>